<evidence type="ECO:0000313" key="2">
    <source>
        <dbReference type="Proteomes" id="UP000503349"/>
    </source>
</evidence>
<dbReference type="AlphaFoldDB" id="A0A6G1QS84"/>
<keyword evidence="2" id="KW-1185">Reference proteome</keyword>
<evidence type="ECO:0000313" key="1">
    <source>
        <dbReference type="EMBL" id="KAF3705078.1"/>
    </source>
</evidence>
<dbReference type="Proteomes" id="UP000503349">
    <property type="component" value="Chromosome 21"/>
</dbReference>
<protein>
    <submittedName>
        <fullName evidence="1">Uncharacterized protein</fullName>
    </submittedName>
</protein>
<reference evidence="1 2" key="1">
    <citation type="submission" date="2019-02" db="EMBL/GenBank/DDBJ databases">
        <title>Opniocepnalus argus genome.</title>
        <authorList>
            <person name="Zhou C."/>
            <person name="Xiao S."/>
        </authorList>
    </citation>
    <scope>NUCLEOTIDE SEQUENCE [LARGE SCALE GENOMIC DNA]</scope>
    <source>
        <strain evidence="1">OARG1902GOOAL</strain>
        <tissue evidence="1">Muscle</tissue>
    </source>
</reference>
<organism evidence="1 2">
    <name type="scientific">Channa argus</name>
    <name type="common">Northern snakehead</name>
    <name type="synonym">Ophicephalus argus</name>
    <dbReference type="NCBI Taxonomy" id="215402"/>
    <lineage>
        <taxon>Eukaryota</taxon>
        <taxon>Metazoa</taxon>
        <taxon>Chordata</taxon>
        <taxon>Craniata</taxon>
        <taxon>Vertebrata</taxon>
        <taxon>Euteleostomi</taxon>
        <taxon>Actinopterygii</taxon>
        <taxon>Neopterygii</taxon>
        <taxon>Teleostei</taxon>
        <taxon>Neoteleostei</taxon>
        <taxon>Acanthomorphata</taxon>
        <taxon>Anabantaria</taxon>
        <taxon>Anabantiformes</taxon>
        <taxon>Channoidei</taxon>
        <taxon>Channidae</taxon>
        <taxon>Channa</taxon>
    </lineage>
</organism>
<sequence length="58" mass="6731">MLNYTKWLCKKTYKKKIYHLLSSSYGAKIQGCSNPVHEIQSFLFKDGAHLFLCVCVFV</sequence>
<accession>A0A6G1QS84</accession>
<dbReference type="EMBL" id="CM015732">
    <property type="protein sequence ID" value="KAF3705078.1"/>
    <property type="molecule type" value="Genomic_DNA"/>
</dbReference>
<proteinExistence type="predicted"/>
<name>A0A6G1QS84_CHAAH</name>
<gene>
    <name evidence="1" type="ORF">EXN66_Car020769</name>
</gene>
<reference evidence="2" key="2">
    <citation type="submission" date="2019-02" db="EMBL/GenBank/DDBJ databases">
        <title>Opniocepnalus argus Var Kimnra genome.</title>
        <authorList>
            <person name="Zhou C."/>
            <person name="Xiao S."/>
        </authorList>
    </citation>
    <scope>NUCLEOTIDE SEQUENCE [LARGE SCALE GENOMIC DNA]</scope>
</reference>